<gene>
    <name evidence="2" type="ORF">PTTW11_03398</name>
</gene>
<dbReference type="Proteomes" id="UP000472372">
    <property type="component" value="Chromosome 3"/>
</dbReference>
<sequence length="231" mass="25126">MRYTTATAIDAMMGMSAIHAAPVGPNNTPGRDDRGGRLNRPLGGIAIPPEEAITVPSFQNQKREASFQRTNPGNTYENMPGFATVEPNAIQQKRENLQNVATIDHNAIAFLHNNGIAQKREASPNGGDDNHISGHLATDPSYLRMDGVVGTKRESRGRDIKDTSQELRGETPVDSDLRLAGIKKETSKSIHQTRDASSQIFAESAADQTLRHLGFEKVHSKSLHQAREAGP</sequence>
<accession>A0A6S6VDQ8</accession>
<feature type="region of interest" description="Disordered" evidence="1">
    <location>
        <begin position="151"/>
        <end position="172"/>
    </location>
</feature>
<organism evidence="2 3">
    <name type="scientific">Pyrenophora teres f. teres</name>
    <dbReference type="NCBI Taxonomy" id="97479"/>
    <lineage>
        <taxon>Eukaryota</taxon>
        <taxon>Fungi</taxon>
        <taxon>Dikarya</taxon>
        <taxon>Ascomycota</taxon>
        <taxon>Pezizomycotina</taxon>
        <taxon>Dothideomycetes</taxon>
        <taxon>Pleosporomycetidae</taxon>
        <taxon>Pleosporales</taxon>
        <taxon>Pleosporineae</taxon>
        <taxon>Pleosporaceae</taxon>
        <taxon>Pyrenophora</taxon>
    </lineage>
</organism>
<evidence type="ECO:0000313" key="2">
    <source>
        <dbReference type="EMBL" id="CAE7022241.1"/>
    </source>
</evidence>
<evidence type="ECO:0000256" key="1">
    <source>
        <dbReference type="SAM" id="MobiDB-lite"/>
    </source>
</evidence>
<reference evidence="2" key="1">
    <citation type="submission" date="2021-02" db="EMBL/GenBank/DDBJ databases">
        <authorList>
            <person name="Syme A R."/>
            <person name="Syme A R."/>
            <person name="Moolhuijzen P."/>
        </authorList>
    </citation>
    <scope>NUCLEOTIDE SEQUENCE</scope>
    <source>
        <strain evidence="2">W1-1</strain>
    </source>
</reference>
<evidence type="ECO:0000313" key="3">
    <source>
        <dbReference type="Proteomes" id="UP000472372"/>
    </source>
</evidence>
<feature type="region of interest" description="Disordered" evidence="1">
    <location>
        <begin position="119"/>
        <end position="138"/>
    </location>
</feature>
<dbReference type="AlphaFoldDB" id="A0A6S6VDQ8"/>
<protein>
    <submittedName>
        <fullName evidence="2">Uncharacterized protein</fullName>
    </submittedName>
</protein>
<proteinExistence type="predicted"/>
<name>A0A6S6VDQ8_9PLEO</name>
<feature type="compositionally biased region" description="Basic and acidic residues" evidence="1">
    <location>
        <begin position="119"/>
        <end position="132"/>
    </location>
</feature>
<dbReference type="EMBL" id="HG992979">
    <property type="protein sequence ID" value="CAE7022241.1"/>
    <property type="molecule type" value="Genomic_DNA"/>
</dbReference>